<evidence type="ECO:0000256" key="4">
    <source>
        <dbReference type="ARBA" id="ARBA00022679"/>
    </source>
</evidence>
<dbReference type="Proteomes" id="UP000682202">
    <property type="component" value="Chromosome"/>
</dbReference>
<dbReference type="Pfam" id="PF02801">
    <property type="entry name" value="Ketoacyl-synt_C"/>
    <property type="match status" value="1"/>
</dbReference>
<dbReference type="Pfam" id="PF08659">
    <property type="entry name" value="KR"/>
    <property type="match status" value="1"/>
</dbReference>
<dbReference type="GO" id="GO:0016491">
    <property type="term" value="F:oxidoreductase activity"/>
    <property type="evidence" value="ECO:0007669"/>
    <property type="project" value="InterPro"/>
</dbReference>
<dbReference type="SUPFAM" id="SSF55048">
    <property type="entry name" value="Probable ACP-binding domain of malonyl-CoA ACP transacylase"/>
    <property type="match status" value="1"/>
</dbReference>
<dbReference type="InterPro" id="IPR049551">
    <property type="entry name" value="PKS_DH_C"/>
</dbReference>
<dbReference type="SUPFAM" id="SSF52151">
    <property type="entry name" value="FabD/lysophospholipase-like"/>
    <property type="match status" value="1"/>
</dbReference>
<dbReference type="InterPro" id="IPR057326">
    <property type="entry name" value="KR_dom"/>
</dbReference>
<proteinExistence type="predicted"/>
<comment type="pathway">
    <text evidence="1">Lipid metabolism.</text>
</comment>
<dbReference type="Gene3D" id="1.10.1200.10">
    <property type="entry name" value="ACP-like"/>
    <property type="match status" value="1"/>
</dbReference>
<dbReference type="GO" id="GO:0031177">
    <property type="term" value="F:phosphopantetheine binding"/>
    <property type="evidence" value="ECO:0007669"/>
    <property type="project" value="InterPro"/>
</dbReference>
<dbReference type="FunFam" id="1.10.1200.10:FF:000007">
    <property type="entry name" value="Probable polyketide synthase pks17"/>
    <property type="match status" value="1"/>
</dbReference>
<evidence type="ECO:0000313" key="14">
    <source>
        <dbReference type="Proteomes" id="UP000682202"/>
    </source>
</evidence>
<feature type="domain" description="PKS/mFAS DH" evidence="12">
    <location>
        <begin position="926"/>
        <end position="1206"/>
    </location>
</feature>
<dbReference type="SMART" id="SM00825">
    <property type="entry name" value="PKS_KS"/>
    <property type="match status" value="1"/>
</dbReference>
<dbReference type="PROSITE" id="PS52019">
    <property type="entry name" value="PKS_MFAS_DH"/>
    <property type="match status" value="1"/>
</dbReference>
<dbReference type="Gene3D" id="3.40.50.11460">
    <property type="match status" value="1"/>
</dbReference>
<gene>
    <name evidence="13" type="ORF">F6B93_21265</name>
</gene>
<dbReference type="InterPro" id="IPR006162">
    <property type="entry name" value="Ppantetheine_attach_site"/>
</dbReference>
<dbReference type="FunFam" id="3.40.366.10:FF:000002">
    <property type="entry name" value="Probable polyketide synthase 2"/>
    <property type="match status" value="1"/>
</dbReference>
<organism evidence="13 14">
    <name type="scientific">Mycobacterium spongiae</name>
    <dbReference type="NCBI Taxonomy" id="886343"/>
    <lineage>
        <taxon>Bacteria</taxon>
        <taxon>Bacillati</taxon>
        <taxon>Actinomycetota</taxon>
        <taxon>Actinomycetes</taxon>
        <taxon>Mycobacteriales</taxon>
        <taxon>Mycobacteriaceae</taxon>
        <taxon>Mycobacterium</taxon>
    </lineage>
</organism>
<dbReference type="InterPro" id="IPR009081">
    <property type="entry name" value="PP-bd_ACP"/>
</dbReference>
<name>A0A975K0S0_9MYCO</name>
<feature type="active site" description="Proton donor; for dehydratase activity" evidence="9">
    <location>
        <position position="1123"/>
    </location>
</feature>
<dbReference type="InterPro" id="IPR001227">
    <property type="entry name" value="Ac_transferase_dom_sf"/>
</dbReference>
<dbReference type="GO" id="GO:0008270">
    <property type="term" value="F:zinc ion binding"/>
    <property type="evidence" value="ECO:0007669"/>
    <property type="project" value="InterPro"/>
</dbReference>
<dbReference type="InterPro" id="IPR020843">
    <property type="entry name" value="ER"/>
</dbReference>
<dbReference type="InterPro" id="IPR020807">
    <property type="entry name" value="PKS_DH"/>
</dbReference>
<dbReference type="InterPro" id="IPR049552">
    <property type="entry name" value="PKS_DH_N"/>
</dbReference>
<dbReference type="InterPro" id="IPR032821">
    <property type="entry name" value="PKS_assoc"/>
</dbReference>
<dbReference type="InterPro" id="IPR013968">
    <property type="entry name" value="PKS_KR"/>
</dbReference>
<keyword evidence="7" id="KW-0511">Multifunctional enzyme</keyword>
<dbReference type="Pfam" id="PF00109">
    <property type="entry name" value="ketoacyl-synt"/>
    <property type="match status" value="1"/>
</dbReference>
<dbReference type="SUPFAM" id="SSF53901">
    <property type="entry name" value="Thiolase-like"/>
    <property type="match status" value="1"/>
</dbReference>
<dbReference type="Gene3D" id="3.90.180.10">
    <property type="entry name" value="Medium-chain alcohol dehydrogenases, catalytic domain"/>
    <property type="match status" value="1"/>
</dbReference>
<protein>
    <submittedName>
        <fullName evidence="13">SDR family NAD(P)-dependent oxidoreductase</fullName>
    </submittedName>
</protein>
<keyword evidence="3" id="KW-0597">Phosphoprotein</keyword>
<keyword evidence="6" id="KW-0443">Lipid metabolism</keyword>
<dbReference type="PROSITE" id="PS52004">
    <property type="entry name" value="KS3_2"/>
    <property type="match status" value="1"/>
</dbReference>
<evidence type="ECO:0000256" key="9">
    <source>
        <dbReference type="PROSITE-ProRule" id="PRU01363"/>
    </source>
</evidence>
<dbReference type="Pfam" id="PF16197">
    <property type="entry name" value="KAsynt_C_assoc"/>
    <property type="match status" value="1"/>
</dbReference>
<dbReference type="PROSITE" id="PS00606">
    <property type="entry name" value="KS3_1"/>
    <property type="match status" value="1"/>
</dbReference>
<feature type="active site" description="Proton acceptor; for dehydratase activity" evidence="9">
    <location>
        <position position="958"/>
    </location>
</feature>
<dbReference type="Gene3D" id="3.10.129.110">
    <property type="entry name" value="Polyketide synthase dehydratase"/>
    <property type="match status" value="1"/>
</dbReference>
<evidence type="ECO:0000259" key="12">
    <source>
        <dbReference type="PROSITE" id="PS52019"/>
    </source>
</evidence>
<dbReference type="Pfam" id="PF14765">
    <property type="entry name" value="PS-DH"/>
    <property type="match status" value="1"/>
</dbReference>
<evidence type="ECO:0000313" key="13">
    <source>
        <dbReference type="EMBL" id="QUR69261.1"/>
    </source>
</evidence>
<dbReference type="KEGG" id="mspg:F6B93_21265"/>
<dbReference type="InterPro" id="IPR014030">
    <property type="entry name" value="Ketoacyl_synth_N"/>
</dbReference>
<evidence type="ECO:0000256" key="3">
    <source>
        <dbReference type="ARBA" id="ARBA00022553"/>
    </source>
</evidence>
<dbReference type="PANTHER" id="PTHR43775">
    <property type="entry name" value="FATTY ACID SYNTHASE"/>
    <property type="match status" value="1"/>
</dbReference>
<dbReference type="GO" id="GO:0006633">
    <property type="term" value="P:fatty acid biosynthetic process"/>
    <property type="evidence" value="ECO:0007669"/>
    <property type="project" value="InterPro"/>
</dbReference>
<dbReference type="InterPro" id="IPR016036">
    <property type="entry name" value="Malonyl_transacylase_ACP-bd"/>
</dbReference>
<dbReference type="Gene3D" id="3.40.47.10">
    <property type="match status" value="1"/>
</dbReference>
<feature type="region of interest" description="C-terminal hotdog fold" evidence="9">
    <location>
        <begin position="1061"/>
        <end position="1206"/>
    </location>
</feature>
<dbReference type="SUPFAM" id="SSF47336">
    <property type="entry name" value="ACP-like"/>
    <property type="match status" value="1"/>
</dbReference>
<feature type="domain" description="Ketosynthase family 3 (KS3)" evidence="11">
    <location>
        <begin position="15"/>
        <end position="439"/>
    </location>
</feature>
<accession>A0A975K0S0</accession>
<dbReference type="InterPro" id="IPR014031">
    <property type="entry name" value="Ketoacyl_synth_C"/>
</dbReference>
<dbReference type="InterPro" id="IPR050091">
    <property type="entry name" value="PKS_NRPS_Biosynth_Enz"/>
</dbReference>
<dbReference type="InterPro" id="IPR020841">
    <property type="entry name" value="PKS_Beta-ketoAc_synthase_dom"/>
</dbReference>
<dbReference type="GO" id="GO:0004312">
    <property type="term" value="F:fatty acid synthase activity"/>
    <property type="evidence" value="ECO:0007669"/>
    <property type="project" value="TreeGrafter"/>
</dbReference>
<keyword evidence="8" id="KW-0012">Acyltransferase</keyword>
<dbReference type="FunFam" id="3.40.47.10:FF:000019">
    <property type="entry name" value="Polyketide synthase type I"/>
    <property type="match status" value="1"/>
</dbReference>
<feature type="domain" description="Carrier" evidence="10">
    <location>
        <begin position="2016"/>
        <end position="2094"/>
    </location>
</feature>
<evidence type="ECO:0000256" key="6">
    <source>
        <dbReference type="ARBA" id="ARBA00023098"/>
    </source>
</evidence>
<dbReference type="InterPro" id="IPR020806">
    <property type="entry name" value="PKS_PP-bd"/>
</dbReference>
<dbReference type="Pfam" id="PF00698">
    <property type="entry name" value="Acyl_transf_1"/>
    <property type="match status" value="1"/>
</dbReference>
<dbReference type="SMART" id="SM00827">
    <property type="entry name" value="PKS_AT"/>
    <property type="match status" value="1"/>
</dbReference>
<dbReference type="InterPro" id="IPR055123">
    <property type="entry name" value="SpnB-like_Rossmann"/>
</dbReference>
<dbReference type="SUPFAM" id="SSF51735">
    <property type="entry name" value="NAD(P)-binding Rossmann-fold domains"/>
    <property type="match status" value="3"/>
</dbReference>
<dbReference type="FunFam" id="3.40.50.720:FF:000209">
    <property type="entry name" value="Polyketide synthase Pks12"/>
    <property type="match status" value="1"/>
</dbReference>
<dbReference type="InterPro" id="IPR036291">
    <property type="entry name" value="NAD(P)-bd_dom_sf"/>
</dbReference>
<dbReference type="Pfam" id="PF00550">
    <property type="entry name" value="PP-binding"/>
    <property type="match status" value="1"/>
</dbReference>
<dbReference type="CDD" id="cd00833">
    <property type="entry name" value="PKS"/>
    <property type="match status" value="1"/>
</dbReference>
<dbReference type="InterPro" id="IPR013154">
    <property type="entry name" value="ADH-like_N"/>
</dbReference>
<dbReference type="InterPro" id="IPR018201">
    <property type="entry name" value="Ketoacyl_synth_AS"/>
</dbReference>
<keyword evidence="2" id="KW-0596">Phosphopantetheine</keyword>
<dbReference type="InterPro" id="IPR049900">
    <property type="entry name" value="PKS_mFAS_DH"/>
</dbReference>
<evidence type="ECO:0000259" key="11">
    <source>
        <dbReference type="PROSITE" id="PS52004"/>
    </source>
</evidence>
<evidence type="ECO:0000256" key="1">
    <source>
        <dbReference type="ARBA" id="ARBA00005189"/>
    </source>
</evidence>
<keyword evidence="5" id="KW-0276">Fatty acid metabolism</keyword>
<evidence type="ECO:0000256" key="5">
    <source>
        <dbReference type="ARBA" id="ARBA00022832"/>
    </source>
</evidence>
<dbReference type="GO" id="GO:0004315">
    <property type="term" value="F:3-oxoacyl-[acyl-carrier-protein] synthase activity"/>
    <property type="evidence" value="ECO:0007669"/>
    <property type="project" value="InterPro"/>
</dbReference>
<dbReference type="InterPro" id="IPR042104">
    <property type="entry name" value="PKS_dehydratase_sf"/>
</dbReference>
<dbReference type="InterPro" id="IPR002364">
    <property type="entry name" value="Quin_OxRdtase/zeta-crystal_CS"/>
</dbReference>
<reference evidence="13" key="1">
    <citation type="submission" date="2019-12" db="EMBL/GenBank/DDBJ databases">
        <title>Mycobacterium spongiae sp. nov.</title>
        <authorList>
            <person name="Stinear T."/>
        </authorList>
    </citation>
    <scope>NUCLEOTIDE SEQUENCE</scope>
    <source>
        <strain evidence="13">FSD4b-SM</strain>
    </source>
</reference>
<feature type="region of interest" description="N-terminal hotdog fold" evidence="9">
    <location>
        <begin position="926"/>
        <end position="1051"/>
    </location>
</feature>
<dbReference type="PROSITE" id="PS00012">
    <property type="entry name" value="PHOSPHOPANTETHEINE"/>
    <property type="match status" value="1"/>
</dbReference>
<dbReference type="Gene3D" id="3.40.366.10">
    <property type="entry name" value="Malonyl-Coenzyme A Acyl Carrier Protein, domain 2"/>
    <property type="match status" value="1"/>
</dbReference>
<dbReference type="Gene3D" id="3.30.70.3290">
    <property type="match status" value="1"/>
</dbReference>
<dbReference type="SMART" id="SM00829">
    <property type="entry name" value="PKS_ER"/>
    <property type="match status" value="1"/>
</dbReference>
<dbReference type="Pfam" id="PF21089">
    <property type="entry name" value="PKS_DH_N"/>
    <property type="match status" value="1"/>
</dbReference>
<keyword evidence="4" id="KW-0808">Transferase</keyword>
<dbReference type="PANTHER" id="PTHR43775:SF51">
    <property type="entry name" value="INACTIVE PHENOLPHTHIOCEROL SYNTHESIS POLYKETIDE SYNTHASE TYPE I PKS1-RELATED"/>
    <property type="match status" value="1"/>
</dbReference>
<sequence>MAQPINQGAATIDADEPIAIIAMACRTPGGVADPEGYWSLLDDGRDAIGAFSDRWDAQTLFDPDPDAVGKTYSREGGFVSDVESFDAEFFGISPREAISMDPQQRLVLEVAWEALERAGLPPDSLGGSATGVYLGAQCSDYGLDAISLEELDGYRLTGRTSSVLSGRVSYLWDLHGPAITVDTACSSSLTALHLAASALRSGECTMALAGGVQVMSTPSTFVEFSRLRGLAPDGRCKAFSNTADGAGWSEGAGILVLKRLSDAQRAGDQVLALIRGSAVNQDGRSMGLTAPNGPAQQQVITQALANAGIGPDQVDVIEAHGTGTPLGDSIEADALMKVFGPTRDAQHPLWLGSSKSNIGHSQAAAGVLGVMKIVLALQHERLPKTLHAQTPNEQIVWEDSGLALLQQSRLWPHTHARVRRAGVSSFGISGTNVHMVLEEACAPAVEPELVTTEPPAAGTPVLRVWPVSARSAGALCAQADRLGRYVGGHPGLDLGDVAYSLATTRTHHPYRAVVVVPADSADPRAELLAGLDALGDGQSHPGLIQHHQQGALAGKTVFVFPGQGAQYAGMAAGLYAEHPVFAAAIDECDQALGVYTGWSVRGVICGDPAAPALDRVDVVQPVLFAVMVSLARTLISYGVSADAVVGHSQGEIAAAYVAGVFSLSEAAKIVALRSAALGDLSGAGGMASVLLGVDELGPRLGRYGDEVEIAAVNGPTQTVVSGQCAAVERFVADCEADNVQVRPIAVDYASHCSQVEPLRQRLVEDLAGLAPAPARVPVYSTVGSMVSGQPLDTTVMTADYWYANLRERVGFYDVVAGLLAAGDQVFVELSSHPVLTAAIADACSDGGGRGASVVVPTLHRDRGDLDALSTAVGRLHVHGHVLSWPVLYPGAQVVQLPTYAFQRRRYWLTPRLGGDVSGAGLDRAQHPLLGAITALADQDQVVASGRLSIGSQGWLAGHRVGGAVVLAGAALVDVVLQAGDYVHCPVIDELVLHAPLVLTDDAPTDVQIVVAAAGEGGRRSFTVHARRGDHDRGTGWVRHASGVLGPDQGLAGGSPGAAVPVDAVDVDSFYQQLATHGLEYGSLFRSLRGIAHDPADPDHVYAEVALPADTDITGYGLHPALLDAALQPLAVMLGAGTDDESDRPSARLPFAFTGVCLYASAATRLQVWLTRTGTDTFTLYGADPMGAPVIKIDTITLRAVPDTVSAGVAASTSGAGPLELGWVAAPDGLSADVSDTVSWAVLGDGCDGLLAGVGDVVSYPDLDAVTSFPELMVWGIPATDAAAADAADAVDAVVLERVHGVTQDTLARLQDWLARAETTSTHLVVVTRHAVSVGVYDRAPDLAHAAVWALLHVAQNEHPGRITLIDTDTSAATADRVTALIAAVGCSSAEPHLAVRDGVVFLPRLSPARALTAPPTPDWQLMTTGKGDLANLELTPVQPATTLASGQIRVQIRAAGLNFHDVVVALGAITDEGLGVEAAGVVIDTADDVVGVQPGDAVMGLFPNNAFAPTAITDHRMVVAVPSGWSYSQAASIPVAFLTAYTTLVDIAQLCAGQRVLIHAGAGGVGQAAIQLASHLGAEVFATAHPSKHHLLRHLGIGDDHIASSRDLDFVEKFSALTGERGMDVVLNSLRGEFVDASLQLLGSQGCFIEIGKTDVRGADDITAAHPNVGYHVYDLATIPAPQLHQTWPALVDMLNRGVLTALPTTSYGLLRAAHAFRDMSQGRHSGKIVLLPPPVLDPQGTVLITGGTGTLGAVFAEHLVTTHGVRHLLLTSRRGASAPHADELAQRLTELGADVRIAACDSANPTELAALLESIPTEHRLTAVVHTAVVLDDAVVTELTPTQLDTVLAAKADAAWHLHHLTQHHDLAAFVLFSSVAATLGAPGLANYAAANAVLDALAHHRHHHQQPATSLAWGYWQTPSGMTAHLDTRDQTRFTRIGMTPISIDHGLALFDTALSYQHPNLVPAPLNPTALAALAERHSLPPMLSALITSRPHAAAADSRALTTQLANLTPEQQRATLTSLVITTTAQVLAHPDPQALDPDRPFKDLGIDSLSALELRNTLSTQTGLTLPATLAFDHPTPNTLADHLTTSLSDNSESRDDDAHDAEIRRLIASIPVQTLRDEGVLDILLGMVGDGFSSHQDHSRLTISEMDLGHLVNLAMADDGI</sequence>
<dbReference type="InterPro" id="IPR011032">
    <property type="entry name" value="GroES-like_sf"/>
</dbReference>
<evidence type="ECO:0000259" key="10">
    <source>
        <dbReference type="PROSITE" id="PS50075"/>
    </source>
</evidence>
<dbReference type="PROSITE" id="PS50075">
    <property type="entry name" value="CARRIER"/>
    <property type="match status" value="1"/>
</dbReference>
<dbReference type="CDD" id="cd08956">
    <property type="entry name" value="KR_3_FAS_SDR_x"/>
    <property type="match status" value="1"/>
</dbReference>
<dbReference type="Pfam" id="PF22953">
    <property type="entry name" value="SpnB_Rossmann"/>
    <property type="match status" value="1"/>
</dbReference>
<dbReference type="SMART" id="SM00826">
    <property type="entry name" value="PKS_DH"/>
    <property type="match status" value="1"/>
</dbReference>
<dbReference type="Pfam" id="PF13602">
    <property type="entry name" value="ADH_zinc_N_2"/>
    <property type="match status" value="1"/>
</dbReference>
<dbReference type="SMART" id="SM00822">
    <property type="entry name" value="PKS_KR"/>
    <property type="match status" value="1"/>
</dbReference>
<dbReference type="Gene3D" id="3.40.50.720">
    <property type="entry name" value="NAD(P)-binding Rossmann-like Domain"/>
    <property type="match status" value="1"/>
</dbReference>
<evidence type="ECO:0000256" key="7">
    <source>
        <dbReference type="ARBA" id="ARBA00023268"/>
    </source>
</evidence>
<dbReference type="PROSITE" id="PS01162">
    <property type="entry name" value="QOR_ZETA_CRYSTAL"/>
    <property type="match status" value="1"/>
</dbReference>
<dbReference type="InterPro" id="IPR016035">
    <property type="entry name" value="Acyl_Trfase/lysoPLipase"/>
</dbReference>
<dbReference type="InterPro" id="IPR016039">
    <property type="entry name" value="Thiolase-like"/>
</dbReference>
<dbReference type="CDD" id="cd05195">
    <property type="entry name" value="enoyl_red"/>
    <property type="match status" value="1"/>
</dbReference>
<keyword evidence="14" id="KW-1185">Reference proteome</keyword>
<evidence type="ECO:0000256" key="8">
    <source>
        <dbReference type="ARBA" id="ARBA00023315"/>
    </source>
</evidence>
<evidence type="ECO:0000256" key="2">
    <source>
        <dbReference type="ARBA" id="ARBA00022450"/>
    </source>
</evidence>
<dbReference type="InterPro" id="IPR014043">
    <property type="entry name" value="Acyl_transferase_dom"/>
</dbReference>
<dbReference type="SUPFAM" id="SSF50129">
    <property type="entry name" value="GroES-like"/>
    <property type="match status" value="1"/>
</dbReference>
<dbReference type="InterPro" id="IPR036736">
    <property type="entry name" value="ACP-like_sf"/>
</dbReference>
<dbReference type="SMART" id="SM01294">
    <property type="entry name" value="PKS_PP_betabranch"/>
    <property type="match status" value="1"/>
</dbReference>
<dbReference type="EMBL" id="CP046600">
    <property type="protein sequence ID" value="QUR69261.1"/>
    <property type="molecule type" value="Genomic_DNA"/>
</dbReference>
<dbReference type="SMART" id="SM00823">
    <property type="entry name" value="PKS_PP"/>
    <property type="match status" value="1"/>
</dbReference>
<dbReference type="Pfam" id="PF08240">
    <property type="entry name" value="ADH_N"/>
    <property type="match status" value="1"/>
</dbReference>